<dbReference type="EMBL" id="CP001802">
    <property type="protein sequence ID" value="ACY21659.1"/>
    <property type="molecule type" value="Genomic_DNA"/>
</dbReference>
<dbReference type="eggNOG" id="COG2522">
    <property type="taxonomic scope" value="Bacteria"/>
</dbReference>
<evidence type="ECO:0000313" key="2">
    <source>
        <dbReference type="Proteomes" id="UP000001219"/>
    </source>
</evidence>
<gene>
    <name evidence="1" type="ordered locus">Gbro_2417</name>
</gene>
<name>D0LDN6_GORB4</name>
<keyword evidence="2" id="KW-1185">Reference proteome</keyword>
<organism evidence="1 2">
    <name type="scientific">Gordonia bronchialis (strain ATCC 25592 / DSM 43247 / BCRC 13721 / JCM 3198 / KCTC 3076 / NBRC 16047 / NCTC 10667)</name>
    <name type="common">Rhodococcus bronchialis</name>
    <dbReference type="NCBI Taxonomy" id="526226"/>
    <lineage>
        <taxon>Bacteria</taxon>
        <taxon>Bacillati</taxon>
        <taxon>Actinomycetota</taxon>
        <taxon>Actinomycetes</taxon>
        <taxon>Mycobacteriales</taxon>
        <taxon>Gordoniaceae</taxon>
        <taxon>Gordonia</taxon>
    </lineage>
</organism>
<dbReference type="HOGENOM" id="CLU_077332_1_1_11"/>
<dbReference type="Proteomes" id="UP000001219">
    <property type="component" value="Chromosome"/>
</dbReference>
<evidence type="ECO:0008006" key="3">
    <source>
        <dbReference type="Google" id="ProtNLM"/>
    </source>
</evidence>
<reference evidence="1 2" key="2">
    <citation type="journal article" date="2010" name="Stand. Genomic Sci.">
        <title>Complete genome sequence of Gordonia bronchialis type strain (3410).</title>
        <authorList>
            <person name="Ivanova N."/>
            <person name="Sikorski J."/>
            <person name="Jando M."/>
            <person name="Lapidus A."/>
            <person name="Nolan M."/>
            <person name="Lucas S."/>
            <person name="Del Rio T.G."/>
            <person name="Tice H."/>
            <person name="Copeland A."/>
            <person name="Cheng J.F."/>
            <person name="Chen F."/>
            <person name="Bruce D."/>
            <person name="Goodwin L."/>
            <person name="Pitluck S."/>
            <person name="Mavromatis K."/>
            <person name="Ovchinnikova G."/>
            <person name="Pati A."/>
            <person name="Chen A."/>
            <person name="Palaniappan K."/>
            <person name="Land M."/>
            <person name="Hauser L."/>
            <person name="Chang Y.J."/>
            <person name="Jeffries C.D."/>
            <person name="Chain P."/>
            <person name="Saunders E."/>
            <person name="Han C."/>
            <person name="Detter J.C."/>
            <person name="Brettin T."/>
            <person name="Rohde M."/>
            <person name="Goker M."/>
            <person name="Bristow J."/>
            <person name="Eisen J.A."/>
            <person name="Markowitz V."/>
            <person name="Hugenholtz P."/>
            <person name="Klenk H.P."/>
            <person name="Kyrpides N.C."/>
        </authorList>
    </citation>
    <scope>NUCLEOTIDE SEQUENCE [LARGE SCALE GENOMIC DNA]</scope>
    <source>
        <strain evidence="2">ATCC 25592 / DSM 43247 / BCRC 13721 / JCM 3198 / KCTC 3076 / NBRC 16047 / NCTC 10667</strain>
    </source>
</reference>
<evidence type="ECO:0000313" key="1">
    <source>
        <dbReference type="EMBL" id="ACY21659.1"/>
    </source>
</evidence>
<dbReference type="OrthoDB" id="5184241at2"/>
<dbReference type="AlphaFoldDB" id="D0LDN6"/>
<dbReference type="STRING" id="526226.Gbro_2417"/>
<dbReference type="RefSeq" id="WP_012834214.1">
    <property type="nucleotide sequence ID" value="NC_013441.1"/>
</dbReference>
<protein>
    <recommendedName>
        <fullName evidence="3">DNA-binding protein</fullName>
    </recommendedName>
</protein>
<proteinExistence type="predicted"/>
<sequence length="199" mass="21093">MFVMTVDQRGSRSDIDRVDEVLDRLAECRTVRPFERTAGDEIQAVLDDAATTAQLTVDLAADGHWSVGVGIGPVSLPLPPSTRAGRGPAFELARDAVEAAKNQRVPLAVRGTSPRWCTHAQTAARLLADVVGRRSPAGSEAVALVRSGMTQADAAEHLGISPQAMSQRLRAAAWDVDADSYALVADLLTQAADDPGMRP</sequence>
<reference evidence="2" key="1">
    <citation type="submission" date="2009-10" db="EMBL/GenBank/DDBJ databases">
        <title>The complete chromosome of Gordonia bronchialis DSM 43247.</title>
        <authorList>
            <consortium name="US DOE Joint Genome Institute (JGI-PGF)"/>
            <person name="Lucas S."/>
            <person name="Copeland A."/>
            <person name="Lapidus A."/>
            <person name="Glavina del Rio T."/>
            <person name="Dalin E."/>
            <person name="Tice H."/>
            <person name="Bruce D."/>
            <person name="Goodwin L."/>
            <person name="Pitluck S."/>
            <person name="Kyrpides N."/>
            <person name="Mavromatis K."/>
            <person name="Ivanova N."/>
            <person name="Ovchinnikova G."/>
            <person name="Saunders E."/>
            <person name="Brettin T."/>
            <person name="Detter J.C."/>
            <person name="Han C."/>
            <person name="Larimer F."/>
            <person name="Land M."/>
            <person name="Hauser L."/>
            <person name="Markowitz V."/>
            <person name="Cheng J.-F."/>
            <person name="Hugenholtz P."/>
            <person name="Woyke T."/>
            <person name="Wu D."/>
            <person name="Jando M."/>
            <person name="Schneider S."/>
            <person name="Goeker M."/>
            <person name="Klenk H.-P."/>
            <person name="Eisen J.A."/>
        </authorList>
    </citation>
    <scope>NUCLEOTIDE SEQUENCE [LARGE SCALE GENOMIC DNA]</scope>
    <source>
        <strain evidence="2">ATCC 25592 / DSM 43247 / BCRC 13721 / JCM 3198 / KCTC 3076 / NBRC 16047 / NCTC 10667</strain>
    </source>
</reference>
<dbReference type="KEGG" id="gbr:Gbro_2417"/>
<accession>D0LDN6</accession>